<comment type="caution">
    <text evidence="1">The sequence shown here is derived from an EMBL/GenBank/DDBJ whole genome shotgun (WGS) entry which is preliminary data.</text>
</comment>
<dbReference type="RefSeq" id="WP_277243674.1">
    <property type="nucleotide sequence ID" value="NZ_JAKJLQ010000007.1"/>
</dbReference>
<reference evidence="1" key="2">
    <citation type="submission" date="2022-01" db="EMBL/GenBank/DDBJ databases">
        <authorList>
            <person name="Sanchez-Suarez J."/>
            <person name="Villamil L."/>
            <person name="Diaz L.E."/>
        </authorList>
    </citation>
    <scope>NUCLEOTIDE SEQUENCE</scope>
    <source>
        <strain evidence="1">EUFUS-Z928</strain>
    </source>
</reference>
<protein>
    <submittedName>
        <fullName evidence="1">Uncharacterized protein</fullName>
    </submittedName>
</protein>
<keyword evidence="2" id="KW-1185">Reference proteome</keyword>
<accession>A0ABT6BVL8</accession>
<proteinExistence type="predicted"/>
<sequence>MKITDFIAARLDDDDEFIDGIRADLEANPPQGNVASVARGFVVQHDSTRRLNDTMIVPDGSEVPDNAEHVTICRIVATRWAHHSDFQPEWRWRSHEVRNR</sequence>
<gene>
    <name evidence="1" type="ORF">L2299_11825</name>
</gene>
<organism evidence="1 2">
    <name type="scientific">Gordonia hongkongensis</name>
    <dbReference type="NCBI Taxonomy" id="1701090"/>
    <lineage>
        <taxon>Bacteria</taxon>
        <taxon>Bacillati</taxon>
        <taxon>Actinomycetota</taxon>
        <taxon>Actinomycetes</taxon>
        <taxon>Mycobacteriales</taxon>
        <taxon>Gordoniaceae</taxon>
        <taxon>Gordonia</taxon>
    </lineage>
</organism>
<dbReference type="EMBL" id="JAKJLQ010000007">
    <property type="protein sequence ID" value="MDF6101745.1"/>
    <property type="molecule type" value="Genomic_DNA"/>
</dbReference>
<evidence type="ECO:0000313" key="2">
    <source>
        <dbReference type="Proteomes" id="UP001152308"/>
    </source>
</evidence>
<dbReference type="Proteomes" id="UP001152308">
    <property type="component" value="Unassembled WGS sequence"/>
</dbReference>
<reference evidence="1" key="1">
    <citation type="journal article" date="2022" name="Data Brief">
        <title>Draft genome sequence data of Gordonia hongkongensis strain EUFUS-Z928 isolated from the octocoral Eunicea fusca.</title>
        <authorList>
            <person name="Sanchez-Suarez J."/>
            <person name="Diaz L."/>
            <person name="Melo-Bolivar J."/>
            <person name="Villamil L."/>
        </authorList>
    </citation>
    <scope>NUCLEOTIDE SEQUENCE</scope>
    <source>
        <strain evidence="1">EUFUS-Z928</strain>
    </source>
</reference>
<name>A0ABT6BVL8_9ACTN</name>
<evidence type="ECO:0000313" key="1">
    <source>
        <dbReference type="EMBL" id="MDF6101745.1"/>
    </source>
</evidence>